<gene>
    <name evidence="2" type="ORF">PZA18_20930</name>
</gene>
<sequence>MQLINGSKFLAVSAFGAHDKAGREHLVIVAKSSWRIPDQGQRARPIEPQPIVEADLYAGEPGMSALLYGSDILHRKPKCDVLLNANGHAPEGKPVAELLAGFRIGNLQKLIKVHGKRQWHKRLGVYALSAAEPFLSMPLHFGLAFGGMRPIRGSEKEGKPTLFESLLTNPAGIGWGGKQTEGDLDGAPAPSLEAMNDPVRSPGGDHAPAAFSAIGRHWQPRAGFAGTYDDAWLRDVFPFLPADFDDRFNQCAPVDQQIDYPVGGEEVVLLNMMKDQPQVRFVLPNLQTVPIAILDVRYKTHTPTVVVDTLYFEPDEHRFSAVWRASIPLKRGIHEIKTVSIGALARQQLDAEIAGGGCKNCGKTESGLETEA</sequence>
<proteinExistence type="predicted"/>
<protein>
    <submittedName>
        <fullName evidence="2">DUF2169 domain-containing protein</fullName>
    </submittedName>
</protein>
<feature type="domain" description="DUF2169" evidence="1">
    <location>
        <begin position="22"/>
        <end position="324"/>
    </location>
</feature>
<organism evidence="2 3">
    <name type="scientific">Parachitinimonas caeni</name>
    <dbReference type="NCBI Taxonomy" id="3031301"/>
    <lineage>
        <taxon>Bacteria</taxon>
        <taxon>Pseudomonadati</taxon>
        <taxon>Pseudomonadota</taxon>
        <taxon>Betaproteobacteria</taxon>
        <taxon>Neisseriales</taxon>
        <taxon>Chitinibacteraceae</taxon>
        <taxon>Parachitinimonas</taxon>
    </lineage>
</organism>
<accession>A0ABT7E2H2</accession>
<dbReference type="RefSeq" id="WP_284102829.1">
    <property type="nucleotide sequence ID" value="NZ_JARRAF010000040.1"/>
</dbReference>
<comment type="caution">
    <text evidence="2">The sequence shown here is derived from an EMBL/GenBank/DDBJ whole genome shotgun (WGS) entry which is preliminary data.</text>
</comment>
<dbReference type="Pfam" id="PF09937">
    <property type="entry name" value="DUF2169"/>
    <property type="match status" value="1"/>
</dbReference>
<evidence type="ECO:0000313" key="2">
    <source>
        <dbReference type="EMBL" id="MDK2126510.1"/>
    </source>
</evidence>
<name>A0ABT7E2H2_9NEIS</name>
<dbReference type="EMBL" id="JARRAF010000040">
    <property type="protein sequence ID" value="MDK2126510.1"/>
    <property type="molecule type" value="Genomic_DNA"/>
</dbReference>
<evidence type="ECO:0000259" key="1">
    <source>
        <dbReference type="Pfam" id="PF09937"/>
    </source>
</evidence>
<reference evidence="2" key="1">
    <citation type="submission" date="2023-03" db="EMBL/GenBank/DDBJ databases">
        <title>Chitinimonas shenzhenensis gen. nov., sp. nov., a novel member of family Burkholderiaceae isolated from activated sludge collected in Shen Zhen, China.</title>
        <authorList>
            <person name="Wang X."/>
        </authorList>
    </citation>
    <scope>NUCLEOTIDE SEQUENCE</scope>
    <source>
        <strain evidence="2">DQS-5</strain>
    </source>
</reference>
<evidence type="ECO:0000313" key="3">
    <source>
        <dbReference type="Proteomes" id="UP001172778"/>
    </source>
</evidence>
<dbReference type="Proteomes" id="UP001172778">
    <property type="component" value="Unassembled WGS sequence"/>
</dbReference>
<dbReference type="InterPro" id="IPR018683">
    <property type="entry name" value="DUF2169"/>
</dbReference>
<keyword evidence="3" id="KW-1185">Reference proteome</keyword>